<dbReference type="InterPro" id="IPR012893">
    <property type="entry name" value="HipA-like_C"/>
</dbReference>
<dbReference type="Gene3D" id="1.10.1070.20">
    <property type="match status" value="1"/>
</dbReference>
<dbReference type="Proteomes" id="UP000608345">
    <property type="component" value="Unassembled WGS sequence"/>
</dbReference>
<sequence>MTHELEVWLYADHIGTLQLLNGRLSFSYAPNWLTHSDAVALSASLPLQAESFNDLKTRPFFAGLLPEGKMRHLIAQQFQVSSQNDFALLDYIGGECAGAVTFLEPGQVLPVPKHNNEVQWLNDKEVLALLEELPHRPMLAGKDGLRLSLAGAQDKLPVVFDGNRIGLPLNGTPSSHILKPAINAVEDSVINEGFCMTLAETMQLKPAKSKIHFVLNRSFLLVERYDRLINAQGHRLRVHQEDFCQALGVVPEIKYQNEGGPGFIQCFELVRQSTRPSAPQVLRLLDYMIFNTLIGNHDAHAKNFSLLYSDKSPVLAPLYDTLSTAIYPALTPKMAMKIGSKYKFSEVQARHWDQFADSVGISKAQTKQRILALAKSLPDTARKLQSNPNYNFSNNTIVERIKALIDQRCALTIRRLTNTTTEF</sequence>
<reference evidence="6" key="1">
    <citation type="journal article" date="2014" name="Int. J. Syst. Evol. Microbiol.">
        <title>Complete genome sequence of Corynebacterium casei LMG S-19264T (=DSM 44701T), isolated from a smear-ripened cheese.</title>
        <authorList>
            <consortium name="US DOE Joint Genome Institute (JGI-PGF)"/>
            <person name="Walter F."/>
            <person name="Albersmeier A."/>
            <person name="Kalinowski J."/>
            <person name="Ruckert C."/>
        </authorList>
    </citation>
    <scope>NUCLEOTIDE SEQUENCE</scope>
    <source>
        <strain evidence="6">KCTC 23732</strain>
    </source>
</reference>
<organism evidence="6 7">
    <name type="scientific">Advenella faeciporci</name>
    <dbReference type="NCBI Taxonomy" id="797535"/>
    <lineage>
        <taxon>Bacteria</taxon>
        <taxon>Pseudomonadati</taxon>
        <taxon>Pseudomonadota</taxon>
        <taxon>Betaproteobacteria</taxon>
        <taxon>Burkholderiales</taxon>
        <taxon>Alcaligenaceae</taxon>
    </lineage>
</organism>
<dbReference type="EMBL" id="BMYS01000028">
    <property type="protein sequence ID" value="GGW96000.1"/>
    <property type="molecule type" value="Genomic_DNA"/>
</dbReference>
<evidence type="ECO:0000259" key="5">
    <source>
        <dbReference type="Pfam" id="PF13657"/>
    </source>
</evidence>
<dbReference type="RefSeq" id="WP_189386033.1">
    <property type="nucleotide sequence ID" value="NZ_BAABFY010000041.1"/>
</dbReference>
<dbReference type="PANTHER" id="PTHR37419">
    <property type="entry name" value="SERINE/THREONINE-PROTEIN KINASE TOXIN HIPA"/>
    <property type="match status" value="1"/>
</dbReference>
<keyword evidence="7" id="KW-1185">Reference proteome</keyword>
<dbReference type="AlphaFoldDB" id="A0A918JRF6"/>
<dbReference type="GO" id="GO:0005829">
    <property type="term" value="C:cytosol"/>
    <property type="evidence" value="ECO:0007669"/>
    <property type="project" value="TreeGrafter"/>
</dbReference>
<evidence type="ECO:0000313" key="6">
    <source>
        <dbReference type="EMBL" id="GGW96000.1"/>
    </source>
</evidence>
<dbReference type="GO" id="GO:0004674">
    <property type="term" value="F:protein serine/threonine kinase activity"/>
    <property type="evidence" value="ECO:0007669"/>
    <property type="project" value="TreeGrafter"/>
</dbReference>
<protein>
    <submittedName>
        <fullName evidence="6">Transcriptional regulator</fullName>
    </submittedName>
</protein>
<dbReference type="InterPro" id="IPR017508">
    <property type="entry name" value="HipA_N1"/>
</dbReference>
<proteinExistence type="inferred from homology"/>
<comment type="caution">
    <text evidence="6">The sequence shown here is derived from an EMBL/GenBank/DDBJ whole genome shotgun (WGS) entry which is preliminary data.</text>
</comment>
<dbReference type="Pfam" id="PF07804">
    <property type="entry name" value="HipA_C"/>
    <property type="match status" value="1"/>
</dbReference>
<keyword evidence="3" id="KW-0418">Kinase</keyword>
<comment type="similarity">
    <text evidence="1">Belongs to the HipA Ser/Thr kinase family.</text>
</comment>
<dbReference type="InterPro" id="IPR052028">
    <property type="entry name" value="HipA_Ser/Thr_kinase"/>
</dbReference>
<feature type="domain" description="HipA-like C-terminal" evidence="4">
    <location>
        <begin position="147"/>
        <end position="379"/>
    </location>
</feature>
<dbReference type="NCBIfam" id="TIGR03071">
    <property type="entry name" value="couple_hipA"/>
    <property type="match status" value="1"/>
</dbReference>
<name>A0A918JRF6_9BURK</name>
<reference evidence="6" key="2">
    <citation type="submission" date="2020-09" db="EMBL/GenBank/DDBJ databases">
        <authorList>
            <person name="Sun Q."/>
            <person name="Kim S."/>
        </authorList>
    </citation>
    <scope>NUCLEOTIDE SEQUENCE</scope>
    <source>
        <strain evidence="6">KCTC 23732</strain>
    </source>
</reference>
<accession>A0A918JRF6</accession>
<gene>
    <name evidence="6" type="primary">hipA</name>
    <name evidence="6" type="ORF">GCM10011450_27030</name>
</gene>
<evidence type="ECO:0000256" key="1">
    <source>
        <dbReference type="ARBA" id="ARBA00010164"/>
    </source>
</evidence>
<evidence type="ECO:0000256" key="3">
    <source>
        <dbReference type="ARBA" id="ARBA00022777"/>
    </source>
</evidence>
<dbReference type="PANTHER" id="PTHR37419:SF1">
    <property type="entry name" value="SERINE_THREONINE-PROTEIN KINASE TOXIN HIPA"/>
    <property type="match status" value="1"/>
</dbReference>
<evidence type="ECO:0000313" key="7">
    <source>
        <dbReference type="Proteomes" id="UP000608345"/>
    </source>
</evidence>
<evidence type="ECO:0000256" key="2">
    <source>
        <dbReference type="ARBA" id="ARBA00022679"/>
    </source>
</evidence>
<evidence type="ECO:0000259" key="4">
    <source>
        <dbReference type="Pfam" id="PF07804"/>
    </source>
</evidence>
<feature type="domain" description="HipA N-terminal subdomain 1" evidence="5">
    <location>
        <begin position="5"/>
        <end position="102"/>
    </location>
</feature>
<dbReference type="CDD" id="cd17793">
    <property type="entry name" value="HipA"/>
    <property type="match status" value="1"/>
</dbReference>
<dbReference type="Pfam" id="PF13657">
    <property type="entry name" value="Couple_hipA"/>
    <property type="match status" value="1"/>
</dbReference>
<keyword evidence="2" id="KW-0808">Transferase</keyword>